<dbReference type="PROSITE" id="PS50240">
    <property type="entry name" value="TRYPSIN_DOM"/>
    <property type="match status" value="2"/>
</dbReference>
<evidence type="ECO:0000256" key="8">
    <source>
        <dbReference type="SAM" id="SignalP"/>
    </source>
</evidence>
<feature type="domain" description="Peptidase S1" evidence="9">
    <location>
        <begin position="85"/>
        <end position="356"/>
    </location>
</feature>
<evidence type="ECO:0000313" key="11">
    <source>
        <dbReference type="Proteomes" id="UP001642540"/>
    </source>
</evidence>
<feature type="chain" id="PRO_5046177625" description="Peptidase S1 domain-containing protein" evidence="8">
    <location>
        <begin position="23"/>
        <end position="662"/>
    </location>
</feature>
<protein>
    <recommendedName>
        <fullName evidence="9">Peptidase S1 domain-containing protein</fullName>
    </recommendedName>
</protein>
<dbReference type="Pfam" id="PF00089">
    <property type="entry name" value="Trypsin"/>
    <property type="match status" value="2"/>
</dbReference>
<dbReference type="InterPro" id="IPR038565">
    <property type="entry name" value="CLIP_sf"/>
</dbReference>
<comment type="caution">
    <text evidence="10">The sequence shown here is derived from an EMBL/GenBank/DDBJ whole genome shotgun (WGS) entry which is preliminary data.</text>
</comment>
<evidence type="ECO:0000256" key="5">
    <source>
        <dbReference type="ARBA" id="ARBA00023157"/>
    </source>
</evidence>
<dbReference type="InterPro" id="IPR022700">
    <property type="entry name" value="CLIP"/>
</dbReference>
<keyword evidence="1" id="KW-0645">Protease</keyword>
<keyword evidence="3" id="KW-0378">Hydrolase</keyword>
<accession>A0ABP1QCY2</accession>
<evidence type="ECO:0000256" key="7">
    <source>
        <dbReference type="SAM" id="MobiDB-lite"/>
    </source>
</evidence>
<evidence type="ECO:0000256" key="4">
    <source>
        <dbReference type="ARBA" id="ARBA00022825"/>
    </source>
</evidence>
<evidence type="ECO:0000256" key="1">
    <source>
        <dbReference type="ARBA" id="ARBA00022670"/>
    </source>
</evidence>
<dbReference type="PROSITE" id="PS00135">
    <property type="entry name" value="TRYPSIN_SER"/>
    <property type="match status" value="2"/>
</dbReference>
<evidence type="ECO:0000256" key="6">
    <source>
        <dbReference type="ARBA" id="ARBA00024195"/>
    </source>
</evidence>
<organism evidence="10 11">
    <name type="scientific">Orchesella dallaii</name>
    <dbReference type="NCBI Taxonomy" id="48710"/>
    <lineage>
        <taxon>Eukaryota</taxon>
        <taxon>Metazoa</taxon>
        <taxon>Ecdysozoa</taxon>
        <taxon>Arthropoda</taxon>
        <taxon>Hexapoda</taxon>
        <taxon>Collembola</taxon>
        <taxon>Entomobryomorpha</taxon>
        <taxon>Entomobryoidea</taxon>
        <taxon>Orchesellidae</taxon>
        <taxon>Orchesellinae</taxon>
        <taxon>Orchesella</taxon>
    </lineage>
</organism>
<evidence type="ECO:0000256" key="2">
    <source>
        <dbReference type="ARBA" id="ARBA00022729"/>
    </source>
</evidence>
<evidence type="ECO:0000256" key="3">
    <source>
        <dbReference type="ARBA" id="ARBA00022801"/>
    </source>
</evidence>
<keyword evidence="2 8" id="KW-0732">Signal</keyword>
<reference evidence="10 11" key="1">
    <citation type="submission" date="2024-08" db="EMBL/GenBank/DDBJ databases">
        <authorList>
            <person name="Cucini C."/>
            <person name="Frati F."/>
        </authorList>
    </citation>
    <scope>NUCLEOTIDE SEQUENCE [LARGE SCALE GENOMIC DNA]</scope>
</reference>
<dbReference type="SMART" id="SM00020">
    <property type="entry name" value="Tryp_SPc"/>
    <property type="match status" value="2"/>
</dbReference>
<dbReference type="InterPro" id="IPR051487">
    <property type="entry name" value="Ser/Thr_Proteases_Immune/Dev"/>
</dbReference>
<dbReference type="PANTHER" id="PTHR24256">
    <property type="entry name" value="TRYPTASE-RELATED"/>
    <property type="match status" value="1"/>
</dbReference>
<dbReference type="InterPro" id="IPR009003">
    <property type="entry name" value="Peptidase_S1_PA"/>
</dbReference>
<proteinExistence type="inferred from homology"/>
<comment type="similarity">
    <text evidence="6">Belongs to the peptidase S1 family. CLIP subfamily.</text>
</comment>
<name>A0ABP1QCY2_9HEXA</name>
<gene>
    <name evidence="10" type="ORF">ODALV1_LOCUS8557</name>
</gene>
<dbReference type="InterPro" id="IPR033116">
    <property type="entry name" value="TRYPSIN_SER"/>
</dbReference>
<dbReference type="Proteomes" id="UP001642540">
    <property type="component" value="Unassembled WGS sequence"/>
</dbReference>
<keyword evidence="5" id="KW-1015">Disulfide bond</keyword>
<feature type="domain" description="Peptidase S1" evidence="9">
    <location>
        <begin position="509"/>
        <end position="660"/>
    </location>
</feature>
<dbReference type="PRINTS" id="PR00722">
    <property type="entry name" value="CHYMOTRYPSIN"/>
</dbReference>
<dbReference type="SUPFAM" id="SSF50494">
    <property type="entry name" value="Trypsin-like serine proteases"/>
    <property type="match status" value="2"/>
</dbReference>
<feature type="region of interest" description="Disordered" evidence="7">
    <location>
        <begin position="466"/>
        <end position="485"/>
    </location>
</feature>
<dbReference type="InterPro" id="IPR001314">
    <property type="entry name" value="Peptidase_S1A"/>
</dbReference>
<evidence type="ECO:0000259" key="9">
    <source>
        <dbReference type="PROSITE" id="PS50240"/>
    </source>
</evidence>
<dbReference type="InterPro" id="IPR043504">
    <property type="entry name" value="Peptidase_S1_PA_chymotrypsin"/>
</dbReference>
<keyword evidence="11" id="KW-1185">Reference proteome</keyword>
<dbReference type="CDD" id="cd00190">
    <property type="entry name" value="Tryp_SPc"/>
    <property type="match status" value="2"/>
</dbReference>
<dbReference type="SMART" id="SM00680">
    <property type="entry name" value="CLIP"/>
    <property type="match status" value="2"/>
</dbReference>
<dbReference type="Gene3D" id="2.40.10.10">
    <property type="entry name" value="Trypsin-like serine proteases"/>
    <property type="match status" value="4"/>
</dbReference>
<dbReference type="Gene3D" id="3.30.1640.30">
    <property type="match status" value="1"/>
</dbReference>
<dbReference type="EMBL" id="CAXLJM020000026">
    <property type="protein sequence ID" value="CAL8093657.1"/>
    <property type="molecule type" value="Genomic_DNA"/>
</dbReference>
<dbReference type="Pfam" id="PF12032">
    <property type="entry name" value="CLIP"/>
    <property type="match status" value="2"/>
</dbReference>
<keyword evidence="4" id="KW-0720">Serine protease</keyword>
<feature type="signal peptide" evidence="8">
    <location>
        <begin position="1"/>
        <end position="22"/>
    </location>
</feature>
<sequence>MKAQRFIIQSLLFHCCVSLCLATVWKTEDAYIIDDSLNDDEPAVTEVPNACTVSDGRQGRCVPVQECNPFYNFFSTETRDSQLEILQGFQEYLNASESEPCVPDSQDEIPTTNNPVGIEAKKQVEYVCCTSLKFAKAQSISLDEYLSKNPDEPSEKPSQIPFATVNTTVPKIVSGSPASPGEFPFAPGEVRHQDAQVSKLFLHPGFFRTKGYFRDDVALVKLKTPVSPAGNVRAIALHGGTPNIDQGLVETVVAGWGKTCAGSCRQSTVLLKTKIKVTTNSECSRRYSGTQAPPITQNMVCASGTSNADACNGDSGGPLFIYQGGAVQQIGIVSWGTVWKTEDAYIIDDIIDDPKEIIGKVVTQDSTNVCVDSTGAQGRCVPIEECSPFYNFFSNENETLHNHLKNLQGLQRHLNSTEEQCTPGLDEVPTTTEEIPSTNRPNHVCCTSIKYANVRTVSSLDEYLLQSPNKPSKDPIPQIPHAVHNSSAGLQPDTYIVSGSVANIGEFPYITSDVALLKLEKPIYGYSHVKTVSLHTGVPNINQGGVQAEVAGWGKTCASNSCPQSSTLLKTTLQVISNAQCTRMLQGTAAPQITQKMVCAWDSSGRDACFGDSGGPLVVRDNYGQTYQIGIVSFGIGCGQYPGIYTRVSSYVNWINKHKNRG</sequence>
<dbReference type="InterPro" id="IPR001254">
    <property type="entry name" value="Trypsin_dom"/>
</dbReference>
<evidence type="ECO:0000313" key="10">
    <source>
        <dbReference type="EMBL" id="CAL8093657.1"/>
    </source>
</evidence>